<keyword evidence="3" id="KW-1185">Reference proteome</keyword>
<organism evidence="2 3">
    <name type="scientific">Jaapia argillacea MUCL 33604</name>
    <dbReference type="NCBI Taxonomy" id="933084"/>
    <lineage>
        <taxon>Eukaryota</taxon>
        <taxon>Fungi</taxon>
        <taxon>Dikarya</taxon>
        <taxon>Basidiomycota</taxon>
        <taxon>Agaricomycotina</taxon>
        <taxon>Agaricomycetes</taxon>
        <taxon>Agaricomycetidae</taxon>
        <taxon>Jaapiales</taxon>
        <taxon>Jaapiaceae</taxon>
        <taxon>Jaapia</taxon>
    </lineage>
</organism>
<accession>A0A067QBZ1</accession>
<dbReference type="InParanoid" id="A0A067QBZ1"/>
<dbReference type="HOGENOM" id="CLU_2867961_0_0_1"/>
<protein>
    <submittedName>
        <fullName evidence="2">Uncharacterized protein</fullName>
    </submittedName>
</protein>
<dbReference type="EMBL" id="KL197709">
    <property type="protein sequence ID" value="KDQ64449.1"/>
    <property type="molecule type" value="Genomic_DNA"/>
</dbReference>
<evidence type="ECO:0000313" key="2">
    <source>
        <dbReference type="EMBL" id="KDQ64449.1"/>
    </source>
</evidence>
<reference evidence="3" key="1">
    <citation type="journal article" date="2014" name="Proc. Natl. Acad. Sci. U.S.A.">
        <title>Extensive sampling of basidiomycete genomes demonstrates inadequacy of the white-rot/brown-rot paradigm for wood decay fungi.</title>
        <authorList>
            <person name="Riley R."/>
            <person name="Salamov A.A."/>
            <person name="Brown D.W."/>
            <person name="Nagy L.G."/>
            <person name="Floudas D."/>
            <person name="Held B.W."/>
            <person name="Levasseur A."/>
            <person name="Lombard V."/>
            <person name="Morin E."/>
            <person name="Otillar R."/>
            <person name="Lindquist E.A."/>
            <person name="Sun H."/>
            <person name="LaButti K.M."/>
            <person name="Schmutz J."/>
            <person name="Jabbour D."/>
            <person name="Luo H."/>
            <person name="Baker S.E."/>
            <person name="Pisabarro A.G."/>
            <person name="Walton J.D."/>
            <person name="Blanchette R.A."/>
            <person name="Henrissat B."/>
            <person name="Martin F."/>
            <person name="Cullen D."/>
            <person name="Hibbett D.S."/>
            <person name="Grigoriev I.V."/>
        </authorList>
    </citation>
    <scope>NUCLEOTIDE SEQUENCE [LARGE SCALE GENOMIC DNA]</scope>
    <source>
        <strain evidence="3">MUCL 33604</strain>
    </source>
</reference>
<feature type="compositionally biased region" description="Basic and acidic residues" evidence="1">
    <location>
        <begin position="43"/>
        <end position="52"/>
    </location>
</feature>
<feature type="compositionally biased region" description="Pro residues" evidence="1">
    <location>
        <begin position="55"/>
        <end position="64"/>
    </location>
</feature>
<gene>
    <name evidence="2" type="ORF">JAAARDRAFT_28079</name>
</gene>
<dbReference type="AlphaFoldDB" id="A0A067QBZ1"/>
<proteinExistence type="predicted"/>
<name>A0A067QBZ1_9AGAM</name>
<evidence type="ECO:0000313" key="3">
    <source>
        <dbReference type="Proteomes" id="UP000027265"/>
    </source>
</evidence>
<evidence type="ECO:0000256" key="1">
    <source>
        <dbReference type="SAM" id="MobiDB-lite"/>
    </source>
</evidence>
<sequence>MPHPPVYCVMVPLTDHPCPINKLAQKVHPSTAHASNALLPPNDLDHDLEDGAMHPPLPLPLPPP</sequence>
<dbReference type="Proteomes" id="UP000027265">
    <property type="component" value="Unassembled WGS sequence"/>
</dbReference>
<feature type="region of interest" description="Disordered" evidence="1">
    <location>
        <begin position="30"/>
        <end position="64"/>
    </location>
</feature>